<keyword evidence="1" id="KW-1133">Transmembrane helix</keyword>
<gene>
    <name evidence="2" type="ORF">BMMGA3_10110</name>
</gene>
<evidence type="ECO:0000313" key="3">
    <source>
        <dbReference type="Proteomes" id="UP000027602"/>
    </source>
</evidence>
<evidence type="ECO:0000313" key="2">
    <source>
        <dbReference type="EMBL" id="AIE60418.1"/>
    </source>
</evidence>
<proteinExistence type="predicted"/>
<dbReference type="HOGENOM" id="CLU_199531_0_0_9"/>
<accession>I3E9J9</accession>
<dbReference type="Proteomes" id="UP000027602">
    <property type="component" value="Chromosome"/>
</dbReference>
<dbReference type="KEGG" id="bmet:BMMGA3_10110"/>
<dbReference type="RefSeq" id="WP_004434986.1">
    <property type="nucleotide sequence ID" value="NZ_ADWW01000002.1"/>
</dbReference>
<dbReference type="AlphaFoldDB" id="I3E9J9"/>
<keyword evidence="1" id="KW-0812">Transmembrane</keyword>
<organism evidence="2 3">
    <name type="scientific">Bacillus methanolicus (strain MGA3 / ATCC 53907)</name>
    <dbReference type="NCBI Taxonomy" id="796606"/>
    <lineage>
        <taxon>Bacteria</taxon>
        <taxon>Bacillati</taxon>
        <taxon>Bacillota</taxon>
        <taxon>Bacilli</taxon>
        <taxon>Bacillales</taxon>
        <taxon>Bacillaceae</taxon>
        <taxon>Bacillus</taxon>
    </lineage>
</organism>
<name>I3E9J9_BACMM</name>
<sequence length="56" mass="6618">MARLKEWTEILREDVNREDSVLISTFGKITNFLFKTTLLLGLPLLVYVFIQFHSLF</sequence>
<evidence type="ECO:0000256" key="1">
    <source>
        <dbReference type="SAM" id="Phobius"/>
    </source>
</evidence>
<keyword evidence="3" id="KW-1185">Reference proteome</keyword>
<protein>
    <submittedName>
        <fullName evidence="2">Putative membrane protein</fullName>
    </submittedName>
</protein>
<reference evidence="2 3" key="1">
    <citation type="journal article" date="2015" name="BMC Genomics">
        <title>Transcriptome analysis of thermophilic methylotrophic Bacillus methanolicus MGA3 using RNA-sequencing provides detailed insights into its previously uncharted transcriptional landscape.</title>
        <authorList>
            <person name="Irla M."/>
            <person name="Neshat A."/>
            <person name="Brautaset T."/>
            <person name="Ruckert C."/>
            <person name="Kalinowski J."/>
            <person name="Wendisch V.F."/>
        </authorList>
    </citation>
    <scope>NUCLEOTIDE SEQUENCE [LARGE SCALE GENOMIC DNA]</scope>
    <source>
        <strain evidence="3">MGA3 / ATCC 53907</strain>
    </source>
</reference>
<feature type="transmembrane region" description="Helical" evidence="1">
    <location>
        <begin position="32"/>
        <end position="50"/>
    </location>
</feature>
<keyword evidence="1" id="KW-0472">Membrane</keyword>
<dbReference type="EMBL" id="CP007739">
    <property type="protein sequence ID" value="AIE60418.1"/>
    <property type="molecule type" value="Genomic_DNA"/>
</dbReference>